<keyword evidence="3 5" id="KW-0808">Transferase</keyword>
<organism evidence="5 6">
    <name type="scientific">Flavisolibacter ginsenosidimutans</name>
    <dbReference type="NCBI Taxonomy" id="661481"/>
    <lineage>
        <taxon>Bacteria</taxon>
        <taxon>Pseudomonadati</taxon>
        <taxon>Bacteroidota</taxon>
        <taxon>Chitinophagia</taxon>
        <taxon>Chitinophagales</taxon>
        <taxon>Chitinophagaceae</taxon>
        <taxon>Flavisolibacter</taxon>
    </lineage>
</organism>
<feature type="domain" description="Methyltransferase type 11" evidence="4">
    <location>
        <begin position="40"/>
        <end position="125"/>
    </location>
</feature>
<dbReference type="PANTHER" id="PTHR44942">
    <property type="entry name" value="METHYLTRANSF_11 DOMAIN-CONTAINING PROTEIN"/>
    <property type="match status" value="1"/>
</dbReference>
<dbReference type="OrthoDB" id="9797252at2"/>
<dbReference type="CDD" id="cd02440">
    <property type="entry name" value="AdoMet_MTases"/>
    <property type="match status" value="1"/>
</dbReference>
<dbReference type="AlphaFoldDB" id="A0A5B8UGG6"/>
<keyword evidence="2 5" id="KW-0489">Methyltransferase</keyword>
<dbReference type="GO" id="GO:0008757">
    <property type="term" value="F:S-adenosylmethionine-dependent methyltransferase activity"/>
    <property type="evidence" value="ECO:0007669"/>
    <property type="project" value="InterPro"/>
</dbReference>
<evidence type="ECO:0000256" key="3">
    <source>
        <dbReference type="ARBA" id="ARBA00022679"/>
    </source>
</evidence>
<sequence length="248" mass="29033">MAKDLFSSQADAYAKYRPTYPQDLFDYILQFVKEKNCVWDCATGNGQAASVLAHYFQTVEATDISEAQLKNAVKKENIHYQICPAEKTPFADDSFDLITVATAYHWLDWNAFYNEASRVGKNDCVVAVWAYNIVLCEDKNVNQLIHDYYYKTIYAYWNKERRHVEASYKTVAFDFFSLPSKDFEIIKQWTKEDLLGYLSTWSALQNYVKQHGASPLPAFEKQLIEVWQNEEERAFRFPLFLRIGRVKK</sequence>
<dbReference type="InterPro" id="IPR029063">
    <property type="entry name" value="SAM-dependent_MTases_sf"/>
</dbReference>
<keyword evidence="6" id="KW-1185">Reference proteome</keyword>
<gene>
    <name evidence="5" type="ORF">FSB75_07605</name>
</gene>
<dbReference type="Pfam" id="PF08241">
    <property type="entry name" value="Methyltransf_11"/>
    <property type="match status" value="1"/>
</dbReference>
<name>A0A5B8UGG6_9BACT</name>
<dbReference type="EMBL" id="CP042433">
    <property type="protein sequence ID" value="QEC55761.1"/>
    <property type="molecule type" value="Genomic_DNA"/>
</dbReference>
<comment type="similarity">
    <text evidence="1">Belongs to the methyltransferase superfamily.</text>
</comment>
<dbReference type="SUPFAM" id="SSF53335">
    <property type="entry name" value="S-adenosyl-L-methionine-dependent methyltransferases"/>
    <property type="match status" value="1"/>
</dbReference>
<dbReference type="KEGG" id="fgg:FSB75_07605"/>
<reference evidence="5 6" key="1">
    <citation type="journal article" date="2015" name="Int. J. Syst. Evol. Microbiol.">
        <title>Flavisolibacter ginsenosidimutans sp. nov., with ginsenoside-converting activity isolated from soil used for cultivating ginseng.</title>
        <authorList>
            <person name="Zhao Y."/>
            <person name="Liu Q."/>
            <person name="Kang M.S."/>
            <person name="Jin F."/>
            <person name="Yu H."/>
            <person name="Im W.T."/>
        </authorList>
    </citation>
    <scope>NUCLEOTIDE SEQUENCE [LARGE SCALE GENOMIC DNA]</scope>
    <source>
        <strain evidence="5 6">Gsoil 636</strain>
    </source>
</reference>
<evidence type="ECO:0000256" key="1">
    <source>
        <dbReference type="ARBA" id="ARBA00008361"/>
    </source>
</evidence>
<protein>
    <submittedName>
        <fullName evidence="5">Class I SAM-dependent methyltransferase</fullName>
    </submittedName>
</protein>
<dbReference type="Proteomes" id="UP000321204">
    <property type="component" value="Chromosome"/>
</dbReference>
<proteinExistence type="inferred from homology"/>
<dbReference type="GO" id="GO:0032259">
    <property type="term" value="P:methylation"/>
    <property type="evidence" value="ECO:0007669"/>
    <property type="project" value="UniProtKB-KW"/>
</dbReference>
<dbReference type="PANTHER" id="PTHR44942:SF4">
    <property type="entry name" value="METHYLTRANSFERASE TYPE 11 DOMAIN-CONTAINING PROTEIN"/>
    <property type="match status" value="1"/>
</dbReference>
<evidence type="ECO:0000313" key="5">
    <source>
        <dbReference type="EMBL" id="QEC55761.1"/>
    </source>
</evidence>
<dbReference type="InterPro" id="IPR013216">
    <property type="entry name" value="Methyltransf_11"/>
</dbReference>
<evidence type="ECO:0000313" key="6">
    <source>
        <dbReference type="Proteomes" id="UP000321204"/>
    </source>
</evidence>
<dbReference type="InterPro" id="IPR051052">
    <property type="entry name" value="Diverse_substrate_MTase"/>
</dbReference>
<accession>A0A5B8UGG6</accession>
<evidence type="ECO:0000256" key="2">
    <source>
        <dbReference type="ARBA" id="ARBA00022603"/>
    </source>
</evidence>
<dbReference type="Gene3D" id="3.40.50.150">
    <property type="entry name" value="Vaccinia Virus protein VP39"/>
    <property type="match status" value="1"/>
</dbReference>
<evidence type="ECO:0000259" key="4">
    <source>
        <dbReference type="Pfam" id="PF08241"/>
    </source>
</evidence>
<dbReference type="RefSeq" id="WP_146785079.1">
    <property type="nucleotide sequence ID" value="NZ_BAABIO010000001.1"/>
</dbReference>